<dbReference type="Proteomes" id="UP001054837">
    <property type="component" value="Unassembled WGS sequence"/>
</dbReference>
<evidence type="ECO:0000313" key="2">
    <source>
        <dbReference type="EMBL" id="GIY25172.1"/>
    </source>
</evidence>
<dbReference type="EMBL" id="BPLQ01006783">
    <property type="protein sequence ID" value="GIY25172.1"/>
    <property type="molecule type" value="Genomic_DNA"/>
</dbReference>
<gene>
    <name evidence="2" type="ORF">CDAR_615441</name>
</gene>
<comment type="caution">
    <text evidence="2">The sequence shown here is derived from an EMBL/GenBank/DDBJ whole genome shotgun (WGS) entry which is preliminary data.</text>
</comment>
<reference evidence="2 3" key="1">
    <citation type="submission" date="2021-06" db="EMBL/GenBank/DDBJ databases">
        <title>Caerostris darwini draft genome.</title>
        <authorList>
            <person name="Kono N."/>
            <person name="Arakawa K."/>
        </authorList>
    </citation>
    <scope>NUCLEOTIDE SEQUENCE [LARGE SCALE GENOMIC DNA]</scope>
</reference>
<keyword evidence="3" id="KW-1185">Reference proteome</keyword>
<evidence type="ECO:0000256" key="1">
    <source>
        <dbReference type="SAM" id="MobiDB-lite"/>
    </source>
</evidence>
<protein>
    <submittedName>
        <fullName evidence="2">Uncharacterized protein</fullName>
    </submittedName>
</protein>
<sequence length="80" mass="8934">MGPSPNVLGCDEHVRPGGLVRSHIRLRSDRDRKSPSEASTGSMNFLNNHIGRVRYNNCYSKFRSLKTSLPQGGVVWLHSV</sequence>
<dbReference type="AlphaFoldDB" id="A0AAV4RXG4"/>
<accession>A0AAV4RXG4</accession>
<proteinExistence type="predicted"/>
<name>A0AAV4RXG4_9ARAC</name>
<feature type="region of interest" description="Disordered" evidence="1">
    <location>
        <begin position="21"/>
        <end position="44"/>
    </location>
</feature>
<feature type="compositionally biased region" description="Basic and acidic residues" evidence="1">
    <location>
        <begin position="26"/>
        <end position="35"/>
    </location>
</feature>
<organism evidence="2 3">
    <name type="scientific">Caerostris darwini</name>
    <dbReference type="NCBI Taxonomy" id="1538125"/>
    <lineage>
        <taxon>Eukaryota</taxon>
        <taxon>Metazoa</taxon>
        <taxon>Ecdysozoa</taxon>
        <taxon>Arthropoda</taxon>
        <taxon>Chelicerata</taxon>
        <taxon>Arachnida</taxon>
        <taxon>Araneae</taxon>
        <taxon>Araneomorphae</taxon>
        <taxon>Entelegynae</taxon>
        <taxon>Araneoidea</taxon>
        <taxon>Araneidae</taxon>
        <taxon>Caerostris</taxon>
    </lineage>
</organism>
<evidence type="ECO:0000313" key="3">
    <source>
        <dbReference type="Proteomes" id="UP001054837"/>
    </source>
</evidence>